<dbReference type="Gene3D" id="1.25.10.10">
    <property type="entry name" value="Leucine-rich Repeat Variant"/>
    <property type="match status" value="1"/>
</dbReference>
<dbReference type="GO" id="GO:0042176">
    <property type="term" value="P:regulation of protein catabolic process"/>
    <property type="evidence" value="ECO:0007669"/>
    <property type="project" value="InterPro"/>
</dbReference>
<evidence type="ECO:0000256" key="3">
    <source>
        <dbReference type="ARBA" id="ARBA00022942"/>
    </source>
</evidence>
<dbReference type="InterPro" id="IPR011989">
    <property type="entry name" value="ARM-like"/>
</dbReference>
<dbReference type="GO" id="GO:0005634">
    <property type="term" value="C:nucleus"/>
    <property type="evidence" value="ECO:0007669"/>
    <property type="project" value="TreeGrafter"/>
</dbReference>
<dbReference type="OrthoDB" id="10252509at2759"/>
<feature type="region of interest" description="Disordered" evidence="4">
    <location>
        <begin position="1"/>
        <end position="46"/>
    </location>
</feature>
<organism evidence="7 8">
    <name type="scientific">Planoprotostelium fungivorum</name>
    <dbReference type="NCBI Taxonomy" id="1890364"/>
    <lineage>
        <taxon>Eukaryota</taxon>
        <taxon>Amoebozoa</taxon>
        <taxon>Evosea</taxon>
        <taxon>Variosea</taxon>
        <taxon>Cavosteliida</taxon>
        <taxon>Cavosteliaceae</taxon>
        <taxon>Planoprotostelium</taxon>
    </lineage>
</organism>
<protein>
    <submittedName>
        <fullName evidence="7">26S proteasome non-ATPase regulatory subunit 2-like</fullName>
    </submittedName>
</protein>
<dbReference type="InterPro" id="IPR041433">
    <property type="entry name" value="RPN1_C"/>
</dbReference>
<dbReference type="GO" id="GO:0034515">
    <property type="term" value="C:proteasome storage granule"/>
    <property type="evidence" value="ECO:0007669"/>
    <property type="project" value="TreeGrafter"/>
</dbReference>
<evidence type="ECO:0000259" key="5">
    <source>
        <dbReference type="Pfam" id="PF17781"/>
    </source>
</evidence>
<proteinExistence type="inferred from homology"/>
<dbReference type="SUPFAM" id="SSF48371">
    <property type="entry name" value="ARM repeat"/>
    <property type="match status" value="1"/>
</dbReference>
<gene>
    <name evidence="7" type="ORF">PROFUN_01461</name>
</gene>
<evidence type="ECO:0000256" key="4">
    <source>
        <dbReference type="SAM" id="MobiDB-lite"/>
    </source>
</evidence>
<keyword evidence="8" id="KW-1185">Reference proteome</keyword>
<dbReference type="GO" id="GO:0043161">
    <property type="term" value="P:proteasome-mediated ubiquitin-dependent protein catabolic process"/>
    <property type="evidence" value="ECO:0007669"/>
    <property type="project" value="TreeGrafter"/>
</dbReference>
<dbReference type="Proteomes" id="UP000241769">
    <property type="component" value="Unassembled WGS sequence"/>
</dbReference>
<dbReference type="InParanoid" id="A0A2P6NT97"/>
<dbReference type="FunCoup" id="A0A2P6NT97">
    <property type="interactions" value="1240"/>
</dbReference>
<comment type="caution">
    <text evidence="7">The sequence shown here is derived from an EMBL/GenBank/DDBJ whole genome shotgun (WGS) entry which is preliminary data.</text>
</comment>
<evidence type="ECO:0000256" key="2">
    <source>
        <dbReference type="ARBA" id="ARBA00022737"/>
    </source>
</evidence>
<keyword evidence="2" id="KW-0677">Repeat</keyword>
<dbReference type="FunFam" id="1.25.10.10:FF:000026">
    <property type="entry name" value="26S proteasome non-ATPase regulatory subunit 2"/>
    <property type="match status" value="1"/>
</dbReference>
<dbReference type="GO" id="GO:0008540">
    <property type="term" value="C:proteasome regulatory particle, base subcomplex"/>
    <property type="evidence" value="ECO:0007669"/>
    <property type="project" value="TreeGrafter"/>
</dbReference>
<evidence type="ECO:0000256" key="1">
    <source>
        <dbReference type="ARBA" id="ARBA00005460"/>
    </source>
</evidence>
<dbReference type="Pfam" id="PF01851">
    <property type="entry name" value="PC_rep"/>
    <property type="match status" value="2"/>
</dbReference>
<name>A0A2P6NT97_9EUKA</name>
<evidence type="ECO:0000259" key="6">
    <source>
        <dbReference type="Pfam" id="PF18051"/>
    </source>
</evidence>
<reference evidence="7 8" key="1">
    <citation type="journal article" date="2018" name="Genome Biol. Evol.">
        <title>Multiple Roots of Fruiting Body Formation in Amoebozoa.</title>
        <authorList>
            <person name="Hillmann F."/>
            <person name="Forbes G."/>
            <person name="Novohradska S."/>
            <person name="Ferling I."/>
            <person name="Riege K."/>
            <person name="Groth M."/>
            <person name="Westermann M."/>
            <person name="Marz M."/>
            <person name="Spaller T."/>
            <person name="Winckler T."/>
            <person name="Schaap P."/>
            <person name="Glockner G."/>
        </authorList>
    </citation>
    <scope>NUCLEOTIDE SEQUENCE [LARGE SCALE GENOMIC DNA]</scope>
    <source>
        <strain evidence="7 8">Jena</strain>
    </source>
</reference>
<sequence length="880" mass="97064">MSQKDEVKATNNEENKKVEEKKTDTKKKNDKKKKEEELSEEDKRKKEELDLLAERVQDADVGVQKLALDTLITEIKTATSSMTSVPKPLKFLGPHYEKLKAFFDSQSSSENKTLLSDILAVLSMTFGKEGEGETLKYKLQGSMKDIGSWGHEFIRHLSGEISTEWDKRTENKTSVEELQNLVNQIVPFNMQHNAEHEACDLLLEIEKIDQIMDFVDDVNYSKIGRYLTQCASFAPGEDEHILKVVQDIYKKANQPCEALRVCSMINNSDVKGAQDLFTSVQDEVTRKQMALQLGRQHLYFDSSDENLNSLIYNSKLSENFQVLAQDLEITEAKTPEDIYKSNLSDTRGFGTNLDSARQNLASTFVNAFVNAGFLKDKLMTEDGNKWLYKNKEHGMMTAAASLGMVLLWDVDGGLTQIDKYLYANEPYIKAGTLLAVGIVNSGVYNECDPAIALLSEYVADQTNNNIRIGAILGLGIAYTGTAKADLSALLLPTVDDSKASMEVVAMACLSLGMIFVGTGDPEITNSLLAVLMERDEASLNQTHSRFVALALGLLYLGRQQLSEVTLETLKTVTHPIGRYASVTLDTCAYVGTGNVLKIQSLLDMCGDHLTEKDSHQAVATLGIALIAMGEDIGVEMALRSFDHLLQYCEPVVRRAVPLALGLMSVSNPRIPVMDTLSKLSHDSDEEVAMGAIFALGLIGAGTNNSRVANLLRSLSAYWYKEPNYLFLVRVAQGMVFMGKGTISIAPYDSDRSILSRTAMAGLLTVAHACLDFKNIILSKNHYLLFTLVSAMYPRMLMTFDENMKPLPVPVRVGQAVDTIGQAGKPKTITGFQTHTTPVLLGYNDRAELATDDYLSAAPIMEGFVILKPNPNAPPPTVVKQ</sequence>
<dbReference type="EMBL" id="MDYQ01000022">
    <property type="protein sequence ID" value="PRP87199.1"/>
    <property type="molecule type" value="Genomic_DNA"/>
</dbReference>
<feature type="domain" description="RPN1 N-terminal" evidence="5">
    <location>
        <begin position="49"/>
        <end position="343"/>
    </location>
</feature>
<dbReference type="InterPro" id="IPR040892">
    <property type="entry name" value="RPN1_N"/>
</dbReference>
<dbReference type="Pfam" id="PF17781">
    <property type="entry name" value="RPN1_RPN2_N"/>
    <property type="match status" value="1"/>
</dbReference>
<dbReference type="AlphaFoldDB" id="A0A2P6NT97"/>
<dbReference type="PANTHER" id="PTHR10943">
    <property type="entry name" value="26S PROTEASOME NON-ATPASE REGULATORY SUBUNIT"/>
    <property type="match status" value="1"/>
</dbReference>
<dbReference type="PIRSF" id="PIRSF015965">
    <property type="entry name" value="26S_Psome_Rpn1"/>
    <property type="match status" value="1"/>
</dbReference>
<evidence type="ECO:0000313" key="8">
    <source>
        <dbReference type="Proteomes" id="UP000241769"/>
    </source>
</evidence>
<dbReference type="InterPro" id="IPR016024">
    <property type="entry name" value="ARM-type_fold"/>
</dbReference>
<feature type="domain" description="26S proteasome non-ATPase regulatory subunit RPN1 C-terminal" evidence="6">
    <location>
        <begin position="819"/>
        <end position="871"/>
    </location>
</feature>
<dbReference type="STRING" id="1890364.A0A2P6NT97"/>
<dbReference type="PANTHER" id="PTHR10943:SF1">
    <property type="entry name" value="26S PROTEASOME NON-ATPASE REGULATORY SUBUNIT 2"/>
    <property type="match status" value="1"/>
</dbReference>
<keyword evidence="3 7" id="KW-0647">Proteasome</keyword>
<evidence type="ECO:0000313" key="7">
    <source>
        <dbReference type="EMBL" id="PRP87199.1"/>
    </source>
</evidence>
<comment type="similarity">
    <text evidence="1">Belongs to the proteasome subunit S2 family.</text>
</comment>
<dbReference type="Pfam" id="PF18051">
    <property type="entry name" value="RPN1_C"/>
    <property type="match status" value="1"/>
</dbReference>
<dbReference type="GO" id="GO:0030234">
    <property type="term" value="F:enzyme regulator activity"/>
    <property type="evidence" value="ECO:0007669"/>
    <property type="project" value="InterPro"/>
</dbReference>
<dbReference type="InterPro" id="IPR016643">
    <property type="entry name" value="26S_Psome_Rpn1"/>
</dbReference>
<accession>A0A2P6NT97</accession>
<dbReference type="InterPro" id="IPR002015">
    <property type="entry name" value="Proteasome/cyclosome_rpt"/>
</dbReference>